<accession>A0AAD6HNC0</accession>
<gene>
    <name evidence="1" type="ORF">N7493_005351</name>
</gene>
<protein>
    <submittedName>
        <fullName evidence="1">Uncharacterized protein</fullName>
    </submittedName>
</protein>
<name>A0AAD6HNC0_9EURO</name>
<proteinExistence type="predicted"/>
<keyword evidence="2" id="KW-1185">Reference proteome</keyword>
<organism evidence="1 2">
    <name type="scientific">Penicillium malachiteum</name>
    <dbReference type="NCBI Taxonomy" id="1324776"/>
    <lineage>
        <taxon>Eukaryota</taxon>
        <taxon>Fungi</taxon>
        <taxon>Dikarya</taxon>
        <taxon>Ascomycota</taxon>
        <taxon>Pezizomycotina</taxon>
        <taxon>Eurotiomycetes</taxon>
        <taxon>Eurotiomycetidae</taxon>
        <taxon>Eurotiales</taxon>
        <taxon>Aspergillaceae</taxon>
        <taxon>Penicillium</taxon>
    </lineage>
</organism>
<evidence type="ECO:0000313" key="1">
    <source>
        <dbReference type="EMBL" id="KAJ5727531.1"/>
    </source>
</evidence>
<sequence length="102" mass="11876">MAILWRNEYIHRMSDVCDAYIFRLKASYEDLDSYHGYQLFQRQDHGYCRNRYPAKLYRSFQCSWMFATTGALAMGDVQPSSANRDDHLCKYAPSSGFSGIIP</sequence>
<comment type="caution">
    <text evidence="1">The sequence shown here is derived from an EMBL/GenBank/DDBJ whole genome shotgun (WGS) entry which is preliminary data.</text>
</comment>
<reference evidence="1" key="2">
    <citation type="submission" date="2023-01" db="EMBL/GenBank/DDBJ databases">
        <authorList>
            <person name="Petersen C."/>
        </authorList>
    </citation>
    <scope>NUCLEOTIDE SEQUENCE</scope>
    <source>
        <strain evidence="1">IBT 17514</strain>
    </source>
</reference>
<dbReference type="EMBL" id="JAQJAN010000006">
    <property type="protein sequence ID" value="KAJ5727531.1"/>
    <property type="molecule type" value="Genomic_DNA"/>
</dbReference>
<evidence type="ECO:0000313" key="2">
    <source>
        <dbReference type="Proteomes" id="UP001215712"/>
    </source>
</evidence>
<reference evidence="1" key="1">
    <citation type="journal article" date="2023" name="IMA Fungus">
        <title>Comparative genomic study of the Penicillium genus elucidates a diverse pangenome and 15 lateral gene transfer events.</title>
        <authorList>
            <person name="Petersen C."/>
            <person name="Sorensen T."/>
            <person name="Nielsen M.R."/>
            <person name="Sondergaard T.E."/>
            <person name="Sorensen J.L."/>
            <person name="Fitzpatrick D.A."/>
            <person name="Frisvad J.C."/>
            <person name="Nielsen K.L."/>
        </authorList>
    </citation>
    <scope>NUCLEOTIDE SEQUENCE</scope>
    <source>
        <strain evidence="1">IBT 17514</strain>
    </source>
</reference>
<dbReference type="AlphaFoldDB" id="A0AAD6HNC0"/>
<dbReference type="Proteomes" id="UP001215712">
    <property type="component" value="Unassembled WGS sequence"/>
</dbReference>